<evidence type="ECO:0000259" key="8">
    <source>
        <dbReference type="Pfam" id="PF12832"/>
    </source>
</evidence>
<dbReference type="AlphaFoldDB" id="A0AA85INI0"/>
<evidence type="ECO:0000256" key="3">
    <source>
        <dbReference type="ARBA" id="ARBA00022692"/>
    </source>
</evidence>
<evidence type="ECO:0000256" key="5">
    <source>
        <dbReference type="ARBA" id="ARBA00023136"/>
    </source>
</evidence>
<feature type="transmembrane region" description="Helical" evidence="7">
    <location>
        <begin position="632"/>
        <end position="649"/>
    </location>
</feature>
<feature type="transmembrane region" description="Helical" evidence="7">
    <location>
        <begin position="499"/>
        <end position="521"/>
    </location>
</feature>
<feature type="compositionally biased region" description="Polar residues" evidence="6">
    <location>
        <begin position="728"/>
        <end position="744"/>
    </location>
</feature>
<dbReference type="InterPro" id="IPR051717">
    <property type="entry name" value="MFS_MFSD6"/>
</dbReference>
<feature type="transmembrane region" description="Helical" evidence="7">
    <location>
        <begin position="593"/>
        <end position="611"/>
    </location>
</feature>
<dbReference type="InterPro" id="IPR024989">
    <property type="entry name" value="MFS_assoc_dom"/>
</dbReference>
<dbReference type="InterPro" id="IPR036259">
    <property type="entry name" value="MFS_trans_sf"/>
</dbReference>
<reference evidence="10" key="2">
    <citation type="submission" date="2023-11" db="UniProtKB">
        <authorList>
            <consortium name="WormBaseParasite"/>
        </authorList>
    </citation>
    <scope>IDENTIFICATION</scope>
</reference>
<dbReference type="CDD" id="cd17335">
    <property type="entry name" value="MFS_MFSD6"/>
    <property type="match status" value="1"/>
</dbReference>
<feature type="transmembrane region" description="Helical" evidence="7">
    <location>
        <begin position="135"/>
        <end position="153"/>
    </location>
</feature>
<keyword evidence="4 7" id="KW-1133">Transmembrane helix</keyword>
<sequence>MITFYRSLKSSQLYNIDINTHKHTKMNKNEFSPIDTQYTSGQEAPSIATIFTSRKHFMEWFRSYFDRSLLIFQLFYFAYYAAFGSLFPLISIYFKQLGLNALQCGILSGTRALCECFAVPFWIALADKWKKGKMFVLVSLVCAMAFTLGLGFVRPTPEGCLVSLPRSSAARYNTTQTGSDDGEDGLILSIIQPYKASRYDDIKSVDMDRDLALKIRNQLGQSPLYLNTKLLVSPPKMKATRWGSGVGQQTGDQNLYARTQAYHDPTQYPPGSLVMPLYSTVVYSQTKINQIFIVILLLLIFGEIMSCAAIPIVDAAVVQQGVTEVCNSYERQRISGSLGWALSMFFIGLTLDHSTSFPDYPCLHPGYREKNYMLVKDKMAKTFLGRQTKNRSKLVNEDEEEYGEQAATATSGTGKDWKPSEMSSEFEKATFVSGTKSSKQSNEEILEKQLGIKFDRKDGGDTIKNQNSIDTRQEELAAAAQLKVTRWFHALKQFRQPRLLLFLFVIWFMGLGLGQVFTFLFWHMQELNGSPTLFGIASVINHVSEIFMYQFSKQIIDKIGHLKVLYLGLVGNVSRFLYVSWITNPWWILPFEFIQGLTHAGVWVACCSYIMQAFQPEFRSSTLGFLRAIHYGLGRGLGAMFGGLVISSYGTPAMFRSYGVASALVLLAFLVLNYFMPIPAVSEEPTEEDKMYSDIASSKTNVNQTPFGNAFQTSEVTHDYYLQKEKSQQPLSPKQQMPYSSVNGQQQQQQQQYGPLKDTYRQGY</sequence>
<organism evidence="9 10">
    <name type="scientific">Trichobilharzia regenti</name>
    <name type="common">Nasal bird schistosome</name>
    <dbReference type="NCBI Taxonomy" id="157069"/>
    <lineage>
        <taxon>Eukaryota</taxon>
        <taxon>Metazoa</taxon>
        <taxon>Spiralia</taxon>
        <taxon>Lophotrochozoa</taxon>
        <taxon>Platyhelminthes</taxon>
        <taxon>Trematoda</taxon>
        <taxon>Digenea</taxon>
        <taxon>Strigeidida</taxon>
        <taxon>Schistosomatoidea</taxon>
        <taxon>Schistosomatidae</taxon>
        <taxon>Trichobilharzia</taxon>
    </lineage>
</organism>
<dbReference type="PANTHER" id="PTHR16172">
    <property type="entry name" value="MAJOR FACILITATOR SUPERFAMILY DOMAIN-CONTAINING PROTEIN 6-LIKE"/>
    <property type="match status" value="1"/>
</dbReference>
<dbReference type="Gene3D" id="1.20.1250.20">
    <property type="entry name" value="MFS general substrate transporter like domains"/>
    <property type="match status" value="2"/>
</dbReference>
<reference evidence="9" key="1">
    <citation type="submission" date="2022-06" db="EMBL/GenBank/DDBJ databases">
        <authorList>
            <person name="Berger JAMES D."/>
            <person name="Berger JAMES D."/>
        </authorList>
    </citation>
    <scope>NUCLEOTIDE SEQUENCE [LARGE SCALE GENOMIC DNA]</scope>
</reference>
<feature type="transmembrane region" description="Helical" evidence="7">
    <location>
        <begin position="69"/>
        <end position="94"/>
    </location>
</feature>
<dbReference type="SUPFAM" id="SSF103473">
    <property type="entry name" value="MFS general substrate transporter"/>
    <property type="match status" value="2"/>
</dbReference>
<dbReference type="Proteomes" id="UP000050795">
    <property type="component" value="Unassembled WGS sequence"/>
</dbReference>
<dbReference type="GO" id="GO:0016020">
    <property type="term" value="C:membrane"/>
    <property type="evidence" value="ECO:0007669"/>
    <property type="project" value="UniProtKB-SubCell"/>
</dbReference>
<keyword evidence="9" id="KW-1185">Reference proteome</keyword>
<evidence type="ECO:0000256" key="6">
    <source>
        <dbReference type="SAM" id="MobiDB-lite"/>
    </source>
</evidence>
<keyword evidence="5 7" id="KW-0472">Membrane</keyword>
<evidence type="ECO:0000313" key="9">
    <source>
        <dbReference type="Proteomes" id="UP000050795"/>
    </source>
</evidence>
<keyword evidence="3 7" id="KW-0812">Transmembrane</keyword>
<evidence type="ECO:0000256" key="7">
    <source>
        <dbReference type="SAM" id="Phobius"/>
    </source>
</evidence>
<evidence type="ECO:0000256" key="4">
    <source>
        <dbReference type="ARBA" id="ARBA00022989"/>
    </source>
</evidence>
<feature type="transmembrane region" description="Helical" evidence="7">
    <location>
        <begin position="564"/>
        <end position="581"/>
    </location>
</feature>
<feature type="transmembrane region" description="Helical" evidence="7">
    <location>
        <begin position="291"/>
        <end position="313"/>
    </location>
</feature>
<feature type="transmembrane region" description="Helical" evidence="7">
    <location>
        <begin position="655"/>
        <end position="675"/>
    </location>
</feature>
<proteinExistence type="inferred from homology"/>
<name>A0AA85INI0_TRIRE</name>
<comment type="similarity">
    <text evidence="2">Belongs to the major facilitator superfamily. MFSD6 family.</text>
</comment>
<dbReference type="Pfam" id="PF12832">
    <property type="entry name" value="MFS_1_like"/>
    <property type="match status" value="1"/>
</dbReference>
<feature type="region of interest" description="Disordered" evidence="6">
    <location>
        <begin position="722"/>
        <end position="764"/>
    </location>
</feature>
<feature type="transmembrane region" description="Helical" evidence="7">
    <location>
        <begin position="533"/>
        <end position="552"/>
    </location>
</feature>
<comment type="subcellular location">
    <subcellularLocation>
        <location evidence="1">Membrane</location>
        <topology evidence="1">Multi-pass membrane protein</topology>
    </subcellularLocation>
</comment>
<feature type="region of interest" description="Disordered" evidence="6">
    <location>
        <begin position="394"/>
        <end position="420"/>
    </location>
</feature>
<evidence type="ECO:0000313" key="10">
    <source>
        <dbReference type="WBParaSite" id="TREG1_108620.1"/>
    </source>
</evidence>
<dbReference type="WBParaSite" id="TREG1_108620.1">
    <property type="protein sequence ID" value="TREG1_108620.1"/>
    <property type="gene ID" value="TREG1_108620"/>
</dbReference>
<accession>A0AA85INI0</accession>
<dbReference type="PANTHER" id="PTHR16172:SF2">
    <property type="entry name" value="MAJOR FACILITATOR SUPERFAMILY DOMAIN-CONTAINING PROTEIN 6"/>
    <property type="match status" value="1"/>
</dbReference>
<feature type="domain" description="Major facilitator superfamily associated" evidence="8">
    <location>
        <begin position="71"/>
        <end position="656"/>
    </location>
</feature>
<evidence type="ECO:0000256" key="1">
    <source>
        <dbReference type="ARBA" id="ARBA00004141"/>
    </source>
</evidence>
<evidence type="ECO:0000256" key="2">
    <source>
        <dbReference type="ARBA" id="ARBA00005241"/>
    </source>
</evidence>
<protein>
    <recommendedName>
        <fullName evidence="8">Major facilitator superfamily associated domain-containing protein</fullName>
    </recommendedName>
</protein>